<dbReference type="PANTHER" id="PTHR43293">
    <property type="entry name" value="ACETATE COA-TRANSFERASE YDIF"/>
    <property type="match status" value="1"/>
</dbReference>
<keyword evidence="7" id="KW-1185">Reference proteome</keyword>
<reference evidence="6 7" key="1">
    <citation type="submission" date="2016-08" db="EMBL/GenBank/DDBJ databases">
        <title>Analysis of Carbohydrate Active Enzymes in Thermogemmatispora T81 Reveals Carbohydrate Degradation Ability.</title>
        <authorList>
            <person name="Tomazini A."/>
            <person name="Lal S."/>
            <person name="Stott M."/>
            <person name="Henrissat B."/>
            <person name="Polikarpov I."/>
            <person name="Sparling R."/>
            <person name="Levin D.B."/>
        </authorList>
    </citation>
    <scope>NUCLEOTIDE SEQUENCE [LARGE SCALE GENOMIC DNA]</scope>
    <source>
        <strain evidence="6 7">T81</strain>
    </source>
</reference>
<dbReference type="GO" id="GO:0046952">
    <property type="term" value="P:ketone body catabolic process"/>
    <property type="evidence" value="ECO:0007669"/>
    <property type="project" value="InterPro"/>
</dbReference>
<dbReference type="Gene3D" id="3.40.1080.10">
    <property type="entry name" value="Glutaconate Coenzyme A-transferase"/>
    <property type="match status" value="2"/>
</dbReference>
<evidence type="ECO:0000256" key="1">
    <source>
        <dbReference type="ARBA" id="ARBA00007154"/>
    </source>
</evidence>
<organism evidence="6 7">
    <name type="scientific">Thermogemmatispora tikiterensis</name>
    <dbReference type="NCBI Taxonomy" id="1825093"/>
    <lineage>
        <taxon>Bacteria</taxon>
        <taxon>Bacillati</taxon>
        <taxon>Chloroflexota</taxon>
        <taxon>Ktedonobacteria</taxon>
        <taxon>Thermogemmatisporales</taxon>
        <taxon>Thermogemmatisporaceae</taxon>
        <taxon>Thermogemmatispora</taxon>
    </lineage>
</organism>
<comment type="caution">
    <text evidence="6">The sequence shown here is derived from an EMBL/GenBank/DDBJ whole genome shotgun (WGS) entry which is preliminary data.</text>
</comment>
<evidence type="ECO:0000256" key="2">
    <source>
        <dbReference type="ARBA" id="ARBA00022679"/>
    </source>
</evidence>
<comment type="similarity">
    <text evidence="1 3">Belongs to the 3-oxoacid CoA-transferase family.</text>
</comment>
<dbReference type="InterPro" id="IPR037171">
    <property type="entry name" value="NagB/RpiA_transferase-like"/>
</dbReference>
<feature type="compositionally biased region" description="Basic and acidic residues" evidence="5">
    <location>
        <begin position="545"/>
        <end position="558"/>
    </location>
</feature>
<evidence type="ECO:0000256" key="5">
    <source>
        <dbReference type="SAM" id="MobiDB-lite"/>
    </source>
</evidence>
<dbReference type="EMBL" id="MCIF01000002">
    <property type="protein sequence ID" value="RAQ95891.1"/>
    <property type="molecule type" value="Genomic_DNA"/>
</dbReference>
<dbReference type="AlphaFoldDB" id="A0A328VGC5"/>
<sequence length="558" mass="60500">MSKVVSAAEAVQAIPDGAVLSVGGSGGGVLEPRALLVALEQRFKATGHPRDLTLVHCTGIGDRTAGGLTHLAHPGLIRRVIAGNWAMSHAMGQLALTNQIEAYNFPQGVMAQLHREIAARRPGLVTHVGLHTFVDPRYEGGKMNSRTTEDLVEVVKLRGREYLFYPAFPIDFAFIRGTTADEEGNLTFEQEGAVLDMLAIAQAAHNSGGRVIAQVKRLARAGTLHPHHVVVPGIIVDQIVVVPGQWQTSEGEYHPAISGELKMPVDVIPRLPLNERKVVARRAFAELWPGAVVNLGVGMADGITAVAAEEGLLDRFVLTIEQGVIGGGPALGLIFGVAYNPTAIIDQPAQFDFYDGGGLDIAFLGCAEIDRYGNVNVSKFGNRLVGTGGFIDISQNARKIVFCGTLTAGNLLVNIRDGRLSVEREGTHRKFVENVEQVTFNAAYARARGQPVLYVTERAVFELGDQGLVLTEIAPGVDLERDVLSHMAFRPAISPQLRIMDERYFLPGPVGYEVFVRHTVDHHAVVRYTSRDIVETQPPAAFIQQRDHHDTDRKEGDS</sequence>
<dbReference type="RefSeq" id="WP_112429015.1">
    <property type="nucleotide sequence ID" value="NZ_MCIF01000002.1"/>
</dbReference>
<dbReference type="PANTHER" id="PTHR43293:SF1">
    <property type="entry name" value="ACETATE COA-TRANSFERASE YDIF"/>
    <property type="match status" value="1"/>
</dbReference>
<dbReference type="GO" id="GO:0008410">
    <property type="term" value="F:CoA-transferase activity"/>
    <property type="evidence" value="ECO:0007669"/>
    <property type="project" value="InterPro"/>
</dbReference>
<evidence type="ECO:0000256" key="4">
    <source>
        <dbReference type="PIRSR" id="PIRSR000858-1"/>
    </source>
</evidence>
<evidence type="ECO:0000313" key="6">
    <source>
        <dbReference type="EMBL" id="RAQ95891.1"/>
    </source>
</evidence>
<feature type="active site" description="5-glutamyl coenzyme A thioester intermediate" evidence="4">
    <location>
        <position position="321"/>
    </location>
</feature>
<accession>A0A328VGC5</accession>
<feature type="region of interest" description="Disordered" evidence="5">
    <location>
        <begin position="539"/>
        <end position="558"/>
    </location>
</feature>
<dbReference type="Pfam" id="PF01144">
    <property type="entry name" value="CoA_trans"/>
    <property type="match status" value="1"/>
</dbReference>
<dbReference type="InterPro" id="IPR004165">
    <property type="entry name" value="CoA_trans_fam_I"/>
</dbReference>
<protein>
    <submittedName>
        <fullName evidence="6">Acyl CoA:acetate/3-ketoacid CoA transferase</fullName>
    </submittedName>
</protein>
<dbReference type="SUPFAM" id="SSF100950">
    <property type="entry name" value="NagB/RpiA/CoA transferase-like"/>
    <property type="match status" value="2"/>
</dbReference>
<gene>
    <name evidence="6" type="ORF">A4R35_10115</name>
</gene>
<dbReference type="InterPro" id="IPR014388">
    <property type="entry name" value="3-oxoacid_CoA-transferase"/>
</dbReference>
<name>A0A328VGC5_9CHLR</name>
<dbReference type="Proteomes" id="UP000248706">
    <property type="component" value="Unassembled WGS sequence"/>
</dbReference>
<dbReference type="OrthoDB" id="9805230at2"/>
<evidence type="ECO:0000256" key="3">
    <source>
        <dbReference type="PIRNR" id="PIRNR000858"/>
    </source>
</evidence>
<dbReference type="PIRSF" id="PIRSF000858">
    <property type="entry name" value="SCOT-t"/>
    <property type="match status" value="1"/>
</dbReference>
<proteinExistence type="inferred from homology"/>
<evidence type="ECO:0000313" key="7">
    <source>
        <dbReference type="Proteomes" id="UP000248706"/>
    </source>
</evidence>
<dbReference type="SMART" id="SM00882">
    <property type="entry name" value="CoA_trans"/>
    <property type="match status" value="2"/>
</dbReference>
<keyword evidence="2 3" id="KW-0808">Transferase</keyword>